<dbReference type="GO" id="GO:0016212">
    <property type="term" value="F:kynurenine-oxoglutarate transaminase activity"/>
    <property type="evidence" value="ECO:0007669"/>
    <property type="project" value="TreeGrafter"/>
</dbReference>
<keyword evidence="4 6" id="KW-0808">Transferase</keyword>
<dbReference type="Pfam" id="PF00155">
    <property type="entry name" value="Aminotran_1_2"/>
    <property type="match status" value="1"/>
</dbReference>
<dbReference type="GO" id="GO:0030170">
    <property type="term" value="F:pyridoxal phosphate binding"/>
    <property type="evidence" value="ECO:0007669"/>
    <property type="project" value="InterPro"/>
</dbReference>
<dbReference type="SUPFAM" id="SSF53383">
    <property type="entry name" value="PLP-dependent transferases"/>
    <property type="match status" value="1"/>
</dbReference>
<dbReference type="PROSITE" id="PS00105">
    <property type="entry name" value="AA_TRANSFER_CLASS_1"/>
    <property type="match status" value="1"/>
</dbReference>
<dbReference type="EMBL" id="CP118166">
    <property type="protein sequence ID" value="WDI32354.1"/>
    <property type="molecule type" value="Genomic_DNA"/>
</dbReference>
<evidence type="ECO:0000256" key="6">
    <source>
        <dbReference type="RuleBase" id="RU000481"/>
    </source>
</evidence>
<dbReference type="NCBIfam" id="NF006488">
    <property type="entry name" value="PRK08912.1"/>
    <property type="match status" value="1"/>
</dbReference>
<dbReference type="InterPro" id="IPR004838">
    <property type="entry name" value="NHTrfase_class1_PyrdxlP-BS"/>
</dbReference>
<protein>
    <recommendedName>
        <fullName evidence="6">Aminotransferase</fullName>
        <ecNumber evidence="6">2.6.1.-</ecNumber>
    </recommendedName>
</protein>
<evidence type="ECO:0000256" key="2">
    <source>
        <dbReference type="ARBA" id="ARBA00007441"/>
    </source>
</evidence>
<sequence length="391" mass="42875">MHKNLNAVFSGRPQSIFPTMSALAREHDAINLGQGFPDEDGPKAIRELAAHLTVEGPNQYAPVGGVPELREAVAYDNKRFYGLDIDPLTQTLIVSGATEGLAAAFMGFLSPGDEAVLLAPFYECYAPQIEAAGAAIRFVDLEPPEWRLNADALEAAVTKKTKLIVINTPHNPLGKVMTLGELEIVADVASRHDLIVVCDEVYEHLIFDGAKHIPLMTLPGMFERTIRIGSAGKTFSLTGFRIGYVTGPEDLITGVLKCHQHLAYTSPMPYQSAVACGLRMGDDYYAAFVADMQAKRDLMSAGLKRTGFKVLPCDGTYFITVDINSVGRDDDVAFCEEITEHAKVAAVPISAFYHSSQEDAPRNFARFCFCKKPDVLEEACDRLRTYFEKRS</sequence>
<dbReference type="InterPro" id="IPR004839">
    <property type="entry name" value="Aminotransferase_I/II_large"/>
</dbReference>
<evidence type="ECO:0000313" key="9">
    <source>
        <dbReference type="Proteomes" id="UP001214043"/>
    </source>
</evidence>
<reference evidence="8" key="1">
    <citation type="submission" date="2023-02" db="EMBL/GenBank/DDBJ databases">
        <title>Genome sequence of Hyphococcus flavus.</title>
        <authorList>
            <person name="Rong J.-C."/>
            <person name="Zhao Q."/>
            <person name="Yi M."/>
            <person name="Wu J.-Y."/>
        </authorList>
    </citation>
    <scope>NUCLEOTIDE SEQUENCE</scope>
    <source>
        <strain evidence="8">MCCC 1K03223</strain>
    </source>
</reference>
<name>A0AAF0CGG8_9PROT</name>
<dbReference type="InterPro" id="IPR015424">
    <property type="entry name" value="PyrdxlP-dep_Trfase"/>
</dbReference>
<dbReference type="PANTHER" id="PTHR43807">
    <property type="entry name" value="FI04487P"/>
    <property type="match status" value="1"/>
</dbReference>
<proteinExistence type="inferred from homology"/>
<dbReference type="KEGG" id="hfl:PUV54_04000"/>
<dbReference type="RefSeq" id="WP_274494275.1">
    <property type="nucleotide sequence ID" value="NZ_CP118166.1"/>
</dbReference>
<dbReference type="EC" id="2.6.1.-" evidence="6"/>
<evidence type="ECO:0000256" key="1">
    <source>
        <dbReference type="ARBA" id="ARBA00001933"/>
    </source>
</evidence>
<accession>A0AAF0CGG8</accession>
<comment type="cofactor">
    <cofactor evidence="1 6">
        <name>pyridoxal 5'-phosphate</name>
        <dbReference type="ChEBI" id="CHEBI:597326"/>
    </cofactor>
</comment>
<dbReference type="InterPro" id="IPR015422">
    <property type="entry name" value="PyrdxlP-dep_Trfase_small"/>
</dbReference>
<evidence type="ECO:0000256" key="5">
    <source>
        <dbReference type="ARBA" id="ARBA00022898"/>
    </source>
</evidence>
<evidence type="ECO:0000259" key="7">
    <source>
        <dbReference type="Pfam" id="PF00155"/>
    </source>
</evidence>
<evidence type="ECO:0000313" key="8">
    <source>
        <dbReference type="EMBL" id="WDI32354.1"/>
    </source>
</evidence>
<dbReference type="InterPro" id="IPR051326">
    <property type="entry name" value="Kynurenine-oxoglutarate_AT"/>
</dbReference>
<dbReference type="AlphaFoldDB" id="A0AAF0CGG8"/>
<comment type="similarity">
    <text evidence="2 6">Belongs to the class-I pyridoxal-phosphate-dependent aminotransferase family.</text>
</comment>
<keyword evidence="3 6" id="KW-0032">Aminotransferase</keyword>
<gene>
    <name evidence="8" type="ORF">PUV54_04000</name>
</gene>
<dbReference type="Proteomes" id="UP001214043">
    <property type="component" value="Chromosome"/>
</dbReference>
<dbReference type="CDD" id="cd00609">
    <property type="entry name" value="AAT_like"/>
    <property type="match status" value="1"/>
</dbReference>
<evidence type="ECO:0000256" key="4">
    <source>
        <dbReference type="ARBA" id="ARBA00022679"/>
    </source>
</evidence>
<keyword evidence="9" id="KW-1185">Reference proteome</keyword>
<dbReference type="GO" id="GO:0005737">
    <property type="term" value="C:cytoplasm"/>
    <property type="evidence" value="ECO:0007669"/>
    <property type="project" value="TreeGrafter"/>
</dbReference>
<feature type="domain" description="Aminotransferase class I/classII large" evidence="7">
    <location>
        <begin position="28"/>
        <end position="383"/>
    </location>
</feature>
<keyword evidence="5" id="KW-0663">Pyridoxal phosphate</keyword>
<evidence type="ECO:0000256" key="3">
    <source>
        <dbReference type="ARBA" id="ARBA00022576"/>
    </source>
</evidence>
<organism evidence="8 9">
    <name type="scientific">Hyphococcus flavus</name>
    <dbReference type="NCBI Taxonomy" id="1866326"/>
    <lineage>
        <taxon>Bacteria</taxon>
        <taxon>Pseudomonadati</taxon>
        <taxon>Pseudomonadota</taxon>
        <taxon>Alphaproteobacteria</taxon>
        <taxon>Parvularculales</taxon>
        <taxon>Parvularculaceae</taxon>
        <taxon>Hyphococcus</taxon>
    </lineage>
</organism>
<dbReference type="FunFam" id="3.40.640.10:FF:000024">
    <property type="entry name" value="Kynurenine--oxoglutarate transaminase 3"/>
    <property type="match status" value="1"/>
</dbReference>
<dbReference type="Gene3D" id="3.90.1150.10">
    <property type="entry name" value="Aspartate Aminotransferase, domain 1"/>
    <property type="match status" value="1"/>
</dbReference>
<dbReference type="Gene3D" id="3.40.640.10">
    <property type="entry name" value="Type I PLP-dependent aspartate aminotransferase-like (Major domain)"/>
    <property type="match status" value="1"/>
</dbReference>
<dbReference type="PANTHER" id="PTHR43807:SF20">
    <property type="entry name" value="FI04487P"/>
    <property type="match status" value="1"/>
</dbReference>
<dbReference type="InterPro" id="IPR015421">
    <property type="entry name" value="PyrdxlP-dep_Trfase_major"/>
</dbReference>